<keyword evidence="1" id="KW-0812">Transmembrane</keyword>
<gene>
    <name evidence="2" type="ORF">NAS2_1337</name>
</gene>
<sequence>MIALPPAIQPYGPLLLVVLAFVDGLLFGLAIKKAIVSFIIFVVAVLLGTYIGISLPGVSAQALMSRAAALVTQWISSAPAIFSGVSIFFIIGIAIGIWKG</sequence>
<feature type="transmembrane region" description="Helical" evidence="1">
    <location>
        <begin position="12"/>
        <end position="31"/>
    </location>
</feature>
<organism evidence="2 3">
    <name type="scientific">Conexivisphaera calida</name>
    <dbReference type="NCBI Taxonomy" id="1874277"/>
    <lineage>
        <taxon>Archaea</taxon>
        <taxon>Nitrososphaerota</taxon>
        <taxon>Conexivisphaeria</taxon>
        <taxon>Conexivisphaerales</taxon>
        <taxon>Conexivisphaeraceae</taxon>
        <taxon>Conexivisphaera</taxon>
    </lineage>
</organism>
<protein>
    <submittedName>
        <fullName evidence="2">Hypothetical membrane protein</fullName>
    </submittedName>
</protein>
<accession>A0A4P2VPA7</accession>
<dbReference type="KEGG" id="ccai:NAS2_1337"/>
<dbReference type="Proteomes" id="UP000509448">
    <property type="component" value="Chromosome"/>
</dbReference>
<evidence type="ECO:0000313" key="2">
    <source>
        <dbReference type="EMBL" id="BBE42725.1"/>
    </source>
</evidence>
<dbReference type="GeneID" id="55585151"/>
<dbReference type="EMBL" id="AP018732">
    <property type="protein sequence ID" value="BBE42725.1"/>
    <property type="molecule type" value="Genomic_DNA"/>
</dbReference>
<feature type="transmembrane region" description="Helical" evidence="1">
    <location>
        <begin position="38"/>
        <end position="58"/>
    </location>
</feature>
<proteinExistence type="predicted"/>
<reference evidence="2 3" key="1">
    <citation type="journal article" date="2019" name="ISME J.">
        <title>Isolation and characterization of a thermophilic sulfur- and iron-reducing thaumarchaeote from a terrestrial acidic hot spring.</title>
        <authorList>
            <person name="Kato S."/>
            <person name="Itoh T."/>
            <person name="Yuki M."/>
            <person name="Nagamori M."/>
            <person name="Ohnishi M."/>
            <person name="Uematsu K."/>
            <person name="Suzuki K."/>
            <person name="Takashina T."/>
            <person name="Ohkuma M."/>
        </authorList>
    </citation>
    <scope>NUCLEOTIDE SEQUENCE [LARGE SCALE GENOMIC DNA]</scope>
    <source>
        <strain evidence="2 3">NAS-02</strain>
    </source>
</reference>
<dbReference type="RefSeq" id="WP_174448933.1">
    <property type="nucleotide sequence ID" value="NZ_AP018732.1"/>
</dbReference>
<evidence type="ECO:0000313" key="3">
    <source>
        <dbReference type="Proteomes" id="UP000509448"/>
    </source>
</evidence>
<keyword evidence="1" id="KW-1133">Transmembrane helix</keyword>
<feature type="transmembrane region" description="Helical" evidence="1">
    <location>
        <begin position="78"/>
        <end position="98"/>
    </location>
</feature>
<keyword evidence="1" id="KW-0472">Membrane</keyword>
<name>A0A4P2VPA7_9ARCH</name>
<evidence type="ECO:0000256" key="1">
    <source>
        <dbReference type="SAM" id="Phobius"/>
    </source>
</evidence>
<keyword evidence="3" id="KW-1185">Reference proteome</keyword>
<dbReference type="AlphaFoldDB" id="A0A4P2VPA7"/>